<evidence type="ECO:0000256" key="5">
    <source>
        <dbReference type="HAMAP-Rule" id="MF_00445"/>
    </source>
</evidence>
<feature type="transmembrane region" description="Helical" evidence="5">
    <location>
        <begin position="71"/>
        <end position="91"/>
    </location>
</feature>
<sequence length="462" mass="51221">MNWNAILPELLLSIGILVVFFLELFLSRKHYKLLIFVAGLVPLLSVLSLFLVQTPTQAFFGVLYTDTYSLIAKGLIYIITGLSLFASYDYFLKKSSEYGELAYLVLLASLGLSLLVSSANLALLFLSLELASITMYILIGTFKGEYLSKEASYKYLVIGSIGTAMLAFGSAFYYGAVGSLTLKQYSQDNTLFLLGMFLILSALALKVSSVPFHFWTPDAYEGAPTPITAYISTAPKIALYFLLSKMAMLFSQMKAWVLLVILLSVLSMFYAGLIAYVQRSVKRLLAYSSVAHAGYFLLGVVVWDKFLNSAMLFYLSVYAFASFGSFVILAVLEKRENFTHHFMDYRGLGRYDTLLAVFLSLFLFAMIGIPPMALFIGKLGIFAGLIKLGFLPLALLFLLASLISAGYYLKVIVYMFMEGRERKWQKAEISVGEALVILVCAMAVVSLGLFPNALYDLILKGL</sequence>
<feature type="domain" description="NADH:quinone oxidoreductase/Mrp antiporter transmembrane" evidence="7">
    <location>
        <begin position="118"/>
        <end position="404"/>
    </location>
</feature>
<dbReference type="HAMAP" id="MF_00445">
    <property type="entry name" value="NDH1_NuoN_1"/>
    <property type="match status" value="1"/>
</dbReference>
<dbReference type="GO" id="GO:0008137">
    <property type="term" value="F:NADH dehydrogenase (ubiquinone) activity"/>
    <property type="evidence" value="ECO:0007669"/>
    <property type="project" value="InterPro"/>
</dbReference>
<evidence type="ECO:0000256" key="4">
    <source>
        <dbReference type="ARBA" id="ARBA00023136"/>
    </source>
</evidence>
<feature type="transmembrane region" description="Helical" evidence="5">
    <location>
        <begin position="255"/>
        <end position="277"/>
    </location>
</feature>
<feature type="transmembrane region" description="Helical" evidence="5">
    <location>
        <begin position="33"/>
        <end position="51"/>
    </location>
</feature>
<dbReference type="GO" id="GO:0048038">
    <property type="term" value="F:quinone binding"/>
    <property type="evidence" value="ECO:0007669"/>
    <property type="project" value="UniProtKB-KW"/>
</dbReference>
<feature type="transmembrane region" description="Helical" evidence="5">
    <location>
        <begin position="430"/>
        <end position="450"/>
    </location>
</feature>
<evidence type="ECO:0000256" key="1">
    <source>
        <dbReference type="ARBA" id="ARBA00004127"/>
    </source>
</evidence>
<keyword evidence="9" id="KW-1185">Reference proteome</keyword>
<dbReference type="AlphaFoldDB" id="A0A285NZ20"/>
<evidence type="ECO:0000313" key="9">
    <source>
        <dbReference type="Proteomes" id="UP000218627"/>
    </source>
</evidence>
<dbReference type="Pfam" id="PF00361">
    <property type="entry name" value="Proton_antipo_M"/>
    <property type="match status" value="1"/>
</dbReference>
<dbReference type="InterPro" id="IPR001750">
    <property type="entry name" value="ND/Mrp_TM"/>
</dbReference>
<keyword evidence="5" id="KW-0520">NAD</keyword>
<dbReference type="GO" id="GO:0005886">
    <property type="term" value="C:plasma membrane"/>
    <property type="evidence" value="ECO:0007669"/>
    <property type="project" value="UniProtKB-SubCell"/>
</dbReference>
<comment type="similarity">
    <text evidence="5">Belongs to the complex I subunit 2 family.</text>
</comment>
<evidence type="ECO:0000256" key="2">
    <source>
        <dbReference type="ARBA" id="ARBA00022692"/>
    </source>
</evidence>
<dbReference type="PANTHER" id="PTHR22773">
    <property type="entry name" value="NADH DEHYDROGENASE"/>
    <property type="match status" value="1"/>
</dbReference>
<dbReference type="OrthoDB" id="9807568at2"/>
<gene>
    <name evidence="5" type="primary">nuoN</name>
    <name evidence="8" type="ORF">SAMN06265353_0541</name>
</gene>
<dbReference type="NCBIfam" id="TIGR01770">
    <property type="entry name" value="NDH_I_N"/>
    <property type="match status" value="1"/>
</dbReference>
<proteinExistence type="inferred from homology"/>
<evidence type="ECO:0000256" key="3">
    <source>
        <dbReference type="ARBA" id="ARBA00022989"/>
    </source>
</evidence>
<dbReference type="EC" id="7.1.1.-" evidence="5"/>
<feature type="transmembrane region" description="Helical" evidence="5">
    <location>
        <begin position="353"/>
        <end position="376"/>
    </location>
</feature>
<feature type="transmembrane region" description="Helical" evidence="5">
    <location>
        <begin position="6"/>
        <end position="26"/>
    </location>
</feature>
<evidence type="ECO:0000259" key="7">
    <source>
        <dbReference type="Pfam" id="PF00361"/>
    </source>
</evidence>
<keyword evidence="5" id="KW-1003">Cell membrane</keyword>
<dbReference type="Proteomes" id="UP000218627">
    <property type="component" value="Unassembled WGS sequence"/>
</dbReference>
<comment type="subunit">
    <text evidence="5">NDH-1 is composed of 14 different subunits. Subunits NuoA, H, J, K, L, M, N constitute the membrane sector of the complex.</text>
</comment>
<evidence type="ECO:0000313" key="8">
    <source>
        <dbReference type="EMBL" id="SNZ12881.1"/>
    </source>
</evidence>
<reference evidence="9" key="1">
    <citation type="submission" date="2017-09" db="EMBL/GenBank/DDBJ databases">
        <authorList>
            <person name="Varghese N."/>
            <person name="Submissions S."/>
        </authorList>
    </citation>
    <scope>NUCLEOTIDE SEQUENCE [LARGE SCALE GENOMIC DNA]</scope>
    <source>
        <strain evidence="9">DSM 2913</strain>
    </source>
</reference>
<feature type="transmembrane region" description="Helical" evidence="5">
    <location>
        <begin position="98"/>
        <end position="116"/>
    </location>
</feature>
<keyword evidence="2 5" id="KW-0812">Transmembrane</keyword>
<feature type="transmembrane region" description="Helical" evidence="5">
    <location>
        <begin position="155"/>
        <end position="176"/>
    </location>
</feature>
<keyword evidence="3 5" id="KW-1133">Transmembrane helix</keyword>
<dbReference type="GO" id="GO:0012505">
    <property type="term" value="C:endomembrane system"/>
    <property type="evidence" value="ECO:0007669"/>
    <property type="project" value="UniProtKB-SubCell"/>
</dbReference>
<keyword evidence="5" id="KW-0874">Quinone</keyword>
<feature type="transmembrane region" description="Helical" evidence="5">
    <location>
        <begin position="191"/>
        <end position="215"/>
    </location>
</feature>
<dbReference type="GO" id="GO:0042773">
    <property type="term" value="P:ATP synthesis coupled electron transport"/>
    <property type="evidence" value="ECO:0007669"/>
    <property type="project" value="InterPro"/>
</dbReference>
<keyword evidence="5" id="KW-0813">Transport</keyword>
<accession>A0A285NZ20</accession>
<dbReference type="EMBL" id="OBEN01000002">
    <property type="protein sequence ID" value="SNZ12881.1"/>
    <property type="molecule type" value="Genomic_DNA"/>
</dbReference>
<protein>
    <recommendedName>
        <fullName evidence="5">NADH-quinone oxidoreductase subunit N</fullName>
        <ecNumber evidence="5">7.1.1.-</ecNumber>
    </recommendedName>
    <alternativeName>
        <fullName evidence="5">NADH dehydrogenase I subunit N</fullName>
    </alternativeName>
    <alternativeName>
        <fullName evidence="5">NDH-1 subunit N</fullName>
    </alternativeName>
</protein>
<feature type="transmembrane region" description="Helical" evidence="5">
    <location>
        <begin position="309"/>
        <end position="332"/>
    </location>
</feature>
<keyword evidence="5" id="KW-1278">Translocase</keyword>
<comment type="catalytic activity">
    <reaction evidence="5">
        <text>a quinone + NADH + 5 H(+)(in) = a quinol + NAD(+) + 4 H(+)(out)</text>
        <dbReference type="Rhea" id="RHEA:57888"/>
        <dbReference type="ChEBI" id="CHEBI:15378"/>
        <dbReference type="ChEBI" id="CHEBI:24646"/>
        <dbReference type="ChEBI" id="CHEBI:57540"/>
        <dbReference type="ChEBI" id="CHEBI:57945"/>
        <dbReference type="ChEBI" id="CHEBI:132124"/>
    </reaction>
</comment>
<keyword evidence="5" id="KW-0830">Ubiquinone</keyword>
<name>A0A285NZ20_9AQUI</name>
<dbReference type="InterPro" id="IPR010096">
    <property type="entry name" value="NADH-Q_OxRdtase_suN/2"/>
</dbReference>
<feature type="transmembrane region" description="Helical" evidence="5">
    <location>
        <begin position="388"/>
        <end position="409"/>
    </location>
</feature>
<comment type="subcellular location">
    <subcellularLocation>
        <location evidence="5">Cell membrane</location>
        <topology evidence="5">Multi-pass membrane protein</topology>
    </subcellularLocation>
    <subcellularLocation>
        <location evidence="1">Endomembrane system</location>
        <topology evidence="1">Multi-pass membrane protein</topology>
    </subcellularLocation>
    <subcellularLocation>
        <location evidence="6">Membrane</location>
        <topology evidence="6">Multi-pass membrane protein</topology>
    </subcellularLocation>
</comment>
<dbReference type="RefSeq" id="WP_096600866.1">
    <property type="nucleotide sequence ID" value="NZ_OBEN01000002.1"/>
</dbReference>
<keyword evidence="4 5" id="KW-0472">Membrane</keyword>
<comment type="function">
    <text evidence="5">NDH-1 shuttles electrons from NADH, via FMN and iron-sulfur (Fe-S) centers, to quinones in the respiratory chain. The immediate electron acceptor for the enzyme in this species is believed to be ubiquinone. Couples the redox reaction to proton translocation (for every two electrons transferred, four hydrogen ions are translocated across the cytoplasmic membrane), and thus conserves the redox energy in a proton gradient.</text>
</comment>
<feature type="transmembrane region" description="Helical" evidence="5">
    <location>
        <begin position="284"/>
        <end position="303"/>
    </location>
</feature>
<organism evidence="8 9">
    <name type="scientific">Hydrogenobacter hydrogenophilus</name>
    <dbReference type="NCBI Taxonomy" id="35835"/>
    <lineage>
        <taxon>Bacteria</taxon>
        <taxon>Pseudomonadati</taxon>
        <taxon>Aquificota</taxon>
        <taxon>Aquificia</taxon>
        <taxon>Aquificales</taxon>
        <taxon>Aquificaceae</taxon>
        <taxon>Hydrogenobacter</taxon>
    </lineage>
</organism>
<evidence type="ECO:0000256" key="6">
    <source>
        <dbReference type="RuleBase" id="RU000320"/>
    </source>
</evidence>
<dbReference type="GO" id="GO:0050136">
    <property type="term" value="F:NADH dehydrogenase (quinone) (non-electrogenic) activity"/>
    <property type="evidence" value="ECO:0007669"/>
    <property type="project" value="UniProtKB-UniRule"/>
</dbReference>